<protein>
    <submittedName>
        <fullName evidence="4">MerR family transcriptional regulator</fullName>
    </submittedName>
</protein>
<reference evidence="4 5" key="1">
    <citation type="submission" date="2019-01" db="EMBL/GenBank/DDBJ databases">
        <title>Genome sequencing of strain DFW100M-13.</title>
        <authorList>
            <person name="Heo J."/>
            <person name="Kim S.-J."/>
            <person name="Kim J.-S."/>
            <person name="Hong S.-B."/>
            <person name="Kwon S.-W."/>
        </authorList>
    </citation>
    <scope>NUCLEOTIDE SEQUENCE [LARGE SCALE GENOMIC DNA]</scope>
    <source>
        <strain evidence="4 5">DFW100M-13</strain>
    </source>
</reference>
<dbReference type="KEGG" id="mprt:ET475_07605"/>
<accession>A0A4P6EFF9</accession>
<dbReference type="PANTHER" id="PTHR30204:SF93">
    <property type="entry name" value="HTH MERR-TYPE DOMAIN-CONTAINING PROTEIN"/>
    <property type="match status" value="1"/>
</dbReference>
<dbReference type="Gene3D" id="1.10.490.50">
    <property type="entry name" value="Antibiotic binding domain of TipA-like multidrug resistance regulators"/>
    <property type="match status" value="1"/>
</dbReference>
<dbReference type="InterPro" id="IPR036244">
    <property type="entry name" value="TipA-like_antibiotic-bd"/>
</dbReference>
<gene>
    <name evidence="4" type="ORF">ET475_07605</name>
</gene>
<dbReference type="GO" id="GO:0003700">
    <property type="term" value="F:DNA-binding transcription factor activity"/>
    <property type="evidence" value="ECO:0007669"/>
    <property type="project" value="InterPro"/>
</dbReference>
<keyword evidence="5" id="KW-1185">Reference proteome</keyword>
<dbReference type="InterPro" id="IPR009061">
    <property type="entry name" value="DNA-bd_dom_put_sf"/>
</dbReference>
<dbReference type="CDD" id="cd01106">
    <property type="entry name" value="HTH_TipAL-Mta"/>
    <property type="match status" value="1"/>
</dbReference>
<dbReference type="InterPro" id="IPR000551">
    <property type="entry name" value="MerR-type_HTH_dom"/>
</dbReference>
<evidence type="ECO:0000313" key="5">
    <source>
        <dbReference type="Proteomes" id="UP000293995"/>
    </source>
</evidence>
<dbReference type="EMBL" id="CP035494">
    <property type="protein sequence ID" value="QAY59869.1"/>
    <property type="molecule type" value="Genomic_DNA"/>
</dbReference>
<dbReference type="SUPFAM" id="SSF89082">
    <property type="entry name" value="Antibiotic binding domain of TipA-like multidrug resistance regulators"/>
    <property type="match status" value="1"/>
</dbReference>
<dbReference type="GO" id="GO:0003677">
    <property type="term" value="F:DNA binding"/>
    <property type="evidence" value="ECO:0007669"/>
    <property type="project" value="UniProtKB-KW"/>
</dbReference>
<dbReference type="Pfam" id="PF07739">
    <property type="entry name" value="TipAS"/>
    <property type="match status" value="1"/>
</dbReference>
<evidence type="ECO:0000313" key="4">
    <source>
        <dbReference type="EMBL" id="QAY59869.1"/>
    </source>
</evidence>
<dbReference type="InterPro" id="IPR012925">
    <property type="entry name" value="TipAS_dom"/>
</dbReference>
<name>A0A4P6EFF9_9MICO</name>
<evidence type="ECO:0000256" key="2">
    <source>
        <dbReference type="SAM" id="Coils"/>
    </source>
</evidence>
<organism evidence="4 5">
    <name type="scientific">Microbacterium protaetiae</name>
    <dbReference type="NCBI Taxonomy" id="2509458"/>
    <lineage>
        <taxon>Bacteria</taxon>
        <taxon>Bacillati</taxon>
        <taxon>Actinomycetota</taxon>
        <taxon>Actinomycetes</taxon>
        <taxon>Micrococcales</taxon>
        <taxon>Microbacteriaceae</taxon>
        <taxon>Microbacterium</taxon>
    </lineage>
</organism>
<sequence>MDWSIHEVATFTGTTSRTLRHYDAIGLLPPTRVGGNGYRRYDESALVRLQRILLLRELGLALPQIAEVLDRETSELRALSAHLDLLRQEKSRLDRQIAAVSSTIDALKGGEKPMAEKMFDGFDHTQHRDEVTERWGADAYARGDSWWRGMTDSERAAWQQQVADLNAGWRDAASRGIATDSAEAQALAERHVQWLRGIPSTPAAASGGDVKAYVLGLGDMYVADPRFAANYGGADGATFVRDALGVYAQARL</sequence>
<dbReference type="PANTHER" id="PTHR30204">
    <property type="entry name" value="REDOX-CYCLING DRUG-SENSING TRANSCRIPTIONAL ACTIVATOR SOXR"/>
    <property type="match status" value="1"/>
</dbReference>
<dbReference type="AlphaFoldDB" id="A0A4P6EFF9"/>
<dbReference type="Pfam" id="PF13411">
    <property type="entry name" value="MerR_1"/>
    <property type="match status" value="1"/>
</dbReference>
<dbReference type="SUPFAM" id="SSF46955">
    <property type="entry name" value="Putative DNA-binding domain"/>
    <property type="match status" value="1"/>
</dbReference>
<dbReference type="OrthoDB" id="9809391at2"/>
<dbReference type="PROSITE" id="PS50937">
    <property type="entry name" value="HTH_MERR_2"/>
    <property type="match status" value="1"/>
</dbReference>
<evidence type="ECO:0000259" key="3">
    <source>
        <dbReference type="PROSITE" id="PS50937"/>
    </source>
</evidence>
<feature type="coiled-coil region" evidence="2">
    <location>
        <begin position="69"/>
        <end position="103"/>
    </location>
</feature>
<dbReference type="SMART" id="SM00422">
    <property type="entry name" value="HTH_MERR"/>
    <property type="match status" value="1"/>
</dbReference>
<keyword evidence="2" id="KW-0175">Coiled coil</keyword>
<feature type="domain" description="HTH merR-type" evidence="3">
    <location>
        <begin position="1"/>
        <end position="71"/>
    </location>
</feature>
<dbReference type="RefSeq" id="WP_129388109.1">
    <property type="nucleotide sequence ID" value="NZ_CP035494.1"/>
</dbReference>
<evidence type="ECO:0000256" key="1">
    <source>
        <dbReference type="ARBA" id="ARBA00023125"/>
    </source>
</evidence>
<dbReference type="InterPro" id="IPR047057">
    <property type="entry name" value="MerR_fam"/>
</dbReference>
<proteinExistence type="predicted"/>
<keyword evidence="1" id="KW-0238">DNA-binding</keyword>
<dbReference type="Proteomes" id="UP000293995">
    <property type="component" value="Chromosome"/>
</dbReference>
<dbReference type="PRINTS" id="PR00040">
    <property type="entry name" value="HTHMERR"/>
</dbReference>
<dbReference type="Gene3D" id="1.10.1660.10">
    <property type="match status" value="1"/>
</dbReference>